<name>A0A915K4F8_ROMCU</name>
<protein>
    <submittedName>
        <fullName evidence="3">Uncharacterized protein</fullName>
    </submittedName>
</protein>
<feature type="compositionally biased region" description="Basic and acidic residues" evidence="1">
    <location>
        <begin position="9"/>
        <end position="20"/>
    </location>
</feature>
<evidence type="ECO:0000256" key="1">
    <source>
        <dbReference type="SAM" id="MobiDB-lite"/>
    </source>
</evidence>
<evidence type="ECO:0000313" key="2">
    <source>
        <dbReference type="Proteomes" id="UP000887565"/>
    </source>
</evidence>
<sequence>MQKAKHRTYNHDSAAKNEHEHEIGRLIPEGSFFQHPTITVLKKYLSNQIRGKTDHDYAGPTSYLWAADFFNKNKTNIHNDQKHKRSGLLCATSMQIGVDTKCIDFGYFTQS</sequence>
<dbReference type="WBParaSite" id="nRc.2.0.1.t33650-RA">
    <property type="protein sequence ID" value="nRc.2.0.1.t33650-RA"/>
    <property type="gene ID" value="nRc.2.0.1.g33650"/>
</dbReference>
<reference evidence="3" key="1">
    <citation type="submission" date="2022-11" db="UniProtKB">
        <authorList>
            <consortium name="WormBaseParasite"/>
        </authorList>
    </citation>
    <scope>IDENTIFICATION</scope>
</reference>
<feature type="region of interest" description="Disordered" evidence="1">
    <location>
        <begin position="1"/>
        <end position="20"/>
    </location>
</feature>
<keyword evidence="2" id="KW-1185">Reference proteome</keyword>
<accession>A0A915K4F8</accession>
<evidence type="ECO:0000313" key="3">
    <source>
        <dbReference type="WBParaSite" id="nRc.2.0.1.t33650-RA"/>
    </source>
</evidence>
<organism evidence="2 3">
    <name type="scientific">Romanomermis culicivorax</name>
    <name type="common">Nematode worm</name>
    <dbReference type="NCBI Taxonomy" id="13658"/>
    <lineage>
        <taxon>Eukaryota</taxon>
        <taxon>Metazoa</taxon>
        <taxon>Ecdysozoa</taxon>
        <taxon>Nematoda</taxon>
        <taxon>Enoplea</taxon>
        <taxon>Dorylaimia</taxon>
        <taxon>Mermithida</taxon>
        <taxon>Mermithoidea</taxon>
        <taxon>Mermithidae</taxon>
        <taxon>Romanomermis</taxon>
    </lineage>
</organism>
<proteinExistence type="predicted"/>
<dbReference type="Proteomes" id="UP000887565">
    <property type="component" value="Unplaced"/>
</dbReference>
<dbReference type="AlphaFoldDB" id="A0A915K4F8"/>